<name>A0ACC2GUY0_DALPE</name>
<proteinExistence type="predicted"/>
<organism evidence="1 2">
    <name type="scientific">Dallia pectoralis</name>
    <name type="common">Alaska blackfish</name>
    <dbReference type="NCBI Taxonomy" id="75939"/>
    <lineage>
        <taxon>Eukaryota</taxon>
        <taxon>Metazoa</taxon>
        <taxon>Chordata</taxon>
        <taxon>Craniata</taxon>
        <taxon>Vertebrata</taxon>
        <taxon>Euteleostomi</taxon>
        <taxon>Actinopterygii</taxon>
        <taxon>Neopterygii</taxon>
        <taxon>Teleostei</taxon>
        <taxon>Protacanthopterygii</taxon>
        <taxon>Esociformes</taxon>
        <taxon>Umbridae</taxon>
        <taxon>Dallia</taxon>
    </lineage>
</organism>
<protein>
    <submittedName>
        <fullName evidence="1">Uncharacterized protein</fullName>
    </submittedName>
</protein>
<dbReference type="EMBL" id="CM055735">
    <property type="protein sequence ID" value="KAJ8007574.1"/>
    <property type="molecule type" value="Genomic_DNA"/>
</dbReference>
<keyword evidence="2" id="KW-1185">Reference proteome</keyword>
<gene>
    <name evidence="1" type="ORF">DPEC_G00095450</name>
</gene>
<evidence type="ECO:0000313" key="1">
    <source>
        <dbReference type="EMBL" id="KAJ8007574.1"/>
    </source>
</evidence>
<sequence length="1226" mass="133044">MTDYKFPVFFELPNLDPVQKDKTEMYFKVRRKSGGGECSSIDQVCDHIYRIAFKERTAQERVLQKAHHVLEAPCGTLSFTVRGSLDPSLTTFCPDITQLTSPPGGQEHKLHLDSYLLRYLKDSPEAGQHLQQQLLFLRCSVQLVSEEGKAVVRSSVHAGTCRAGVEDDIELGPQWKEKVEKLFEQLRDTYKCHYEVDPGKVHTLLQNSTLGLEDVRVYSEGGEGFAVVVGKESDVQAMLKELEAYQDQCLSSKKQKISSTCRLGQAPLRLLGDVIEKELAVFVPGVKVTRSDSSQLVLEGLTNEVLKARQLVADKTCLVLERLVSGLSQNLLTFLREEYGRPRAMGSLLGLGDQVQVDLGDTELQLLALSPEKLDQAEKALLREFGQEMIDLPNCEAFLGELKSMLEKAVMEINQHRRMVVASYVPECRVQLLGHVKQVQELRDKIEDFLIGQSSVDEKLLLPYPDIVGHLPEMLESFGVDHTGVTILPSASSVHPSVMLRGPSVRVAQVRNMLSHILASLVHQTITIDQPGALRYFQGQGGVDLTLVGRSHECLIQLHSQGSPVSNQGETVATASYRLQGGLEVVVRQGDITVEQADVLVNAANGDLDHTGGVAAALSRAGGPEVQQASKDLIKLVGRLDTGSVVETTGGKLPCKMLLHAVGPVGGSGNERPLLEKTVKTALCLAETLELQTLAMPCISSGIFGVPLKVCTEAIVSAVRDFGRVERILTKVTLIDVHAEVVRAMQEVCDRLIMGRMKPSESDEGSRTSNTTNASDGDTANVSTRGTAASEACVQVEIVQGCIEKQQVDALVSPMVANDPLSSRVGKVLSEAAGPGMMAAFLSTSRGKTVHANQVLVEGLSGLSSGRVFFLNCVRWDNNHQGPAVLVLGQGVKSILKSCENQGFRSVAFPMVGTGVVLGFPHQVAAQVLLESIHACEQNRTNRTPFLVRIVIHPNDRESANAFQTAQTNMHLTGFLIKAKQASFYRHVSTTQDEVSFMLGCVKLELVFGDILSHLSDVVVNTTDFSASLSGVSGAILRAAGPTVQAEFANAGVPADQMCCTRPGELACKEIIHVSFQCDPQKIRKVCANILILCERKGYQSASFTAVNTGAAVLNTRSVCKAMLDGIVSAVKDPSPRFLTVIRIVMLDRTIFQTFRSELESRLGTVFPGIQSERFSSTDTDARTAHCLLSLHQAALTRFPSASHCPSGPDRQPLEASPGRAERGGA</sequence>
<reference evidence="1" key="1">
    <citation type="submission" date="2021-05" db="EMBL/GenBank/DDBJ databases">
        <authorList>
            <person name="Pan Q."/>
            <person name="Jouanno E."/>
            <person name="Zahm M."/>
            <person name="Klopp C."/>
            <person name="Cabau C."/>
            <person name="Louis A."/>
            <person name="Berthelot C."/>
            <person name="Parey E."/>
            <person name="Roest Crollius H."/>
            <person name="Montfort J."/>
            <person name="Robinson-Rechavi M."/>
            <person name="Bouchez O."/>
            <person name="Lampietro C."/>
            <person name="Lopez Roques C."/>
            <person name="Donnadieu C."/>
            <person name="Postlethwait J."/>
            <person name="Bobe J."/>
            <person name="Dillon D."/>
            <person name="Chandos A."/>
            <person name="von Hippel F."/>
            <person name="Guiguen Y."/>
        </authorList>
    </citation>
    <scope>NUCLEOTIDE SEQUENCE</scope>
    <source>
        <strain evidence="1">YG-Jan2019</strain>
    </source>
</reference>
<accession>A0ACC2GUY0</accession>
<comment type="caution">
    <text evidence="1">The sequence shown here is derived from an EMBL/GenBank/DDBJ whole genome shotgun (WGS) entry which is preliminary data.</text>
</comment>
<evidence type="ECO:0000313" key="2">
    <source>
        <dbReference type="Proteomes" id="UP001157502"/>
    </source>
</evidence>
<dbReference type="Proteomes" id="UP001157502">
    <property type="component" value="Chromosome 8"/>
</dbReference>